<feature type="transmembrane region" description="Helical" evidence="1">
    <location>
        <begin position="51"/>
        <end position="73"/>
    </location>
</feature>
<keyword evidence="1" id="KW-0472">Membrane</keyword>
<accession>A0A380TE13</accession>
<dbReference type="AlphaFoldDB" id="A0A380TE13"/>
<evidence type="ECO:0000256" key="1">
    <source>
        <dbReference type="SAM" id="Phobius"/>
    </source>
</evidence>
<organism evidence="2">
    <name type="scientific">metagenome</name>
    <dbReference type="NCBI Taxonomy" id="256318"/>
    <lineage>
        <taxon>unclassified sequences</taxon>
        <taxon>metagenomes</taxon>
    </lineage>
</organism>
<protein>
    <submittedName>
        <fullName evidence="2">Uncharacterized protein</fullName>
    </submittedName>
</protein>
<proteinExistence type="predicted"/>
<keyword evidence="1" id="KW-0812">Transmembrane</keyword>
<keyword evidence="1" id="KW-1133">Transmembrane helix</keyword>
<feature type="transmembrane region" description="Helical" evidence="1">
    <location>
        <begin position="85"/>
        <end position="105"/>
    </location>
</feature>
<reference evidence="2" key="1">
    <citation type="submission" date="2018-07" db="EMBL/GenBank/DDBJ databases">
        <authorList>
            <person name="Quirk P.G."/>
            <person name="Krulwich T.A."/>
        </authorList>
    </citation>
    <scope>NUCLEOTIDE SEQUENCE</scope>
</reference>
<name>A0A380TE13_9ZZZZ</name>
<evidence type="ECO:0000313" key="2">
    <source>
        <dbReference type="EMBL" id="SUS06526.1"/>
    </source>
</evidence>
<sequence length="124" mass="12560">MAFMTRQGVLALVVLVLALAIRFLVVRRPELGWACQVADGAPWWCPLRSGLIATLDFGALGWISLAAGVCALAGGGRRVTSAAMLAGTAGLVLSAAGASAAGLILGTLRSLRLDRPACQGGETG</sequence>
<dbReference type="EMBL" id="UIDG01000218">
    <property type="protein sequence ID" value="SUS06526.1"/>
    <property type="molecule type" value="Genomic_DNA"/>
</dbReference>
<gene>
    <name evidence="2" type="ORF">DF3PB_2950003</name>
</gene>